<evidence type="ECO:0000256" key="1">
    <source>
        <dbReference type="ARBA" id="ARBA00004141"/>
    </source>
</evidence>
<dbReference type="WBParaSite" id="HDID_0000387601-mRNA-1">
    <property type="protein sequence ID" value="HDID_0000387601-mRNA-1"/>
    <property type="gene ID" value="HDID_0000387601"/>
</dbReference>
<feature type="transmembrane region" description="Helical" evidence="6">
    <location>
        <begin position="172"/>
        <end position="196"/>
    </location>
</feature>
<reference evidence="7 9" key="2">
    <citation type="submission" date="2018-11" db="EMBL/GenBank/DDBJ databases">
        <authorList>
            <consortium name="Pathogen Informatics"/>
        </authorList>
    </citation>
    <scope>NUCLEOTIDE SEQUENCE [LARGE SCALE GENOMIC DNA]</scope>
</reference>
<evidence type="ECO:0000313" key="9">
    <source>
        <dbReference type="Proteomes" id="UP000274504"/>
    </source>
</evidence>
<dbReference type="STRING" id="6216.A0A0R3SG66"/>
<dbReference type="AlphaFoldDB" id="A0A0R3SG66"/>
<organism evidence="11">
    <name type="scientific">Hymenolepis diminuta</name>
    <name type="common">Rat tapeworm</name>
    <dbReference type="NCBI Taxonomy" id="6216"/>
    <lineage>
        <taxon>Eukaryota</taxon>
        <taxon>Metazoa</taxon>
        <taxon>Spiralia</taxon>
        <taxon>Lophotrochozoa</taxon>
        <taxon>Platyhelminthes</taxon>
        <taxon>Cestoda</taxon>
        <taxon>Eucestoda</taxon>
        <taxon>Cyclophyllidea</taxon>
        <taxon>Hymenolepididae</taxon>
        <taxon>Hymenolepis</taxon>
    </lineage>
</organism>
<evidence type="ECO:0000256" key="6">
    <source>
        <dbReference type="SAM" id="Phobius"/>
    </source>
</evidence>
<comment type="similarity">
    <text evidence="2">Belongs to the tetraspanin (TM4SF) family.</text>
</comment>
<reference evidence="11" key="1">
    <citation type="submission" date="2017-02" db="UniProtKB">
        <authorList>
            <consortium name="WormBaseParasite"/>
        </authorList>
    </citation>
    <scope>IDENTIFICATION</scope>
</reference>
<keyword evidence="5 6" id="KW-0472">Membrane</keyword>
<dbReference type="Pfam" id="PF00335">
    <property type="entry name" value="Tetraspanin"/>
    <property type="match status" value="1"/>
</dbReference>
<dbReference type="InterPro" id="IPR018499">
    <property type="entry name" value="Tetraspanin/Peripherin"/>
</dbReference>
<evidence type="ECO:0000313" key="8">
    <source>
        <dbReference type="EMBL" id="VUZ40345.1"/>
    </source>
</evidence>
<dbReference type="PANTHER" id="PTHR19282">
    <property type="entry name" value="TETRASPANIN"/>
    <property type="match status" value="1"/>
</dbReference>
<dbReference type="PIRSF" id="PIRSF002419">
    <property type="entry name" value="Tetraspanin"/>
    <property type="match status" value="1"/>
</dbReference>
<evidence type="ECO:0000256" key="4">
    <source>
        <dbReference type="ARBA" id="ARBA00022989"/>
    </source>
</evidence>
<dbReference type="Proteomes" id="UP000274504">
    <property type="component" value="Unassembled WGS sequence"/>
</dbReference>
<dbReference type="EMBL" id="UYSG01001294">
    <property type="protein sequence ID" value="VDL40227.1"/>
    <property type="molecule type" value="Genomic_DNA"/>
</dbReference>
<sequence>MGVLQGGMKCLKYCTFFFNFIVFIVGLFLSGVGGYFLYNFNVYINQFGDITKIAPIAIIVLGFIIFVVGFLGCCGACYESPCMLITFAIIVAILLCLQIAVAVFASVYKDETMDFISKGLEQIFNHPDEKLRRTLEYQLGCCGFKMPDPTCGATTLLKPCWNVITAKVDSSIYVIIATVTVLCLLQVAAIVAACCLQSKIRSYSTY</sequence>
<dbReference type="Proteomes" id="UP000321570">
    <property type="component" value="Unassembled WGS sequence"/>
</dbReference>
<comment type="subcellular location">
    <subcellularLocation>
        <location evidence="1">Membrane</location>
        <topology evidence="1">Multi-pass membrane protein</topology>
    </subcellularLocation>
</comment>
<feature type="transmembrane region" description="Helical" evidence="6">
    <location>
        <begin position="85"/>
        <end position="108"/>
    </location>
</feature>
<feature type="transmembrane region" description="Helical" evidence="6">
    <location>
        <begin position="16"/>
        <end position="38"/>
    </location>
</feature>
<dbReference type="PRINTS" id="PR00259">
    <property type="entry name" value="TMFOUR"/>
</dbReference>
<evidence type="ECO:0000313" key="10">
    <source>
        <dbReference type="Proteomes" id="UP000321570"/>
    </source>
</evidence>
<evidence type="ECO:0000256" key="3">
    <source>
        <dbReference type="ARBA" id="ARBA00022692"/>
    </source>
</evidence>
<keyword evidence="4 6" id="KW-1133">Transmembrane helix</keyword>
<proteinExistence type="inferred from homology"/>
<protein>
    <submittedName>
        <fullName evidence="11">Tetraspanin</fullName>
    </submittedName>
</protein>
<gene>
    <name evidence="7" type="ORF">HDID_LOCUS3874</name>
    <name evidence="8" type="ORF">WMSIL1_LOCUS1425</name>
</gene>
<dbReference type="OrthoDB" id="10033535at2759"/>
<dbReference type="GO" id="GO:0005886">
    <property type="term" value="C:plasma membrane"/>
    <property type="evidence" value="ECO:0007669"/>
    <property type="project" value="TreeGrafter"/>
</dbReference>
<accession>A0A0R3SG66</accession>
<dbReference type="PANTHER" id="PTHR19282:SF544">
    <property type="entry name" value="TETRASPANIN"/>
    <property type="match status" value="1"/>
</dbReference>
<keyword evidence="3 6" id="KW-0812">Transmembrane</keyword>
<dbReference type="InterPro" id="IPR000301">
    <property type="entry name" value="Tetraspanin_animals"/>
</dbReference>
<feature type="transmembrane region" description="Helical" evidence="6">
    <location>
        <begin position="53"/>
        <end position="78"/>
    </location>
</feature>
<dbReference type="PROSITE" id="PS00421">
    <property type="entry name" value="TM4_1"/>
    <property type="match status" value="1"/>
</dbReference>
<evidence type="ECO:0000256" key="5">
    <source>
        <dbReference type="ARBA" id="ARBA00023136"/>
    </source>
</evidence>
<evidence type="ECO:0000313" key="11">
    <source>
        <dbReference type="WBParaSite" id="HDID_0000387601-mRNA-1"/>
    </source>
</evidence>
<evidence type="ECO:0000256" key="2">
    <source>
        <dbReference type="ARBA" id="ARBA00006840"/>
    </source>
</evidence>
<dbReference type="InterPro" id="IPR018503">
    <property type="entry name" value="Tetraspanin_CS"/>
</dbReference>
<dbReference type="EMBL" id="CABIJS010000033">
    <property type="protein sequence ID" value="VUZ40345.1"/>
    <property type="molecule type" value="Genomic_DNA"/>
</dbReference>
<evidence type="ECO:0000313" key="7">
    <source>
        <dbReference type="EMBL" id="VDL40227.1"/>
    </source>
</evidence>
<reference evidence="8 10" key="3">
    <citation type="submission" date="2019-07" db="EMBL/GenBank/DDBJ databases">
        <authorList>
            <person name="Jastrzebski P J."/>
            <person name="Paukszto L."/>
            <person name="Jastrzebski P J."/>
        </authorList>
    </citation>
    <scope>NUCLEOTIDE SEQUENCE [LARGE SCALE GENOMIC DNA]</scope>
    <source>
        <strain evidence="8 10">WMS-il1</strain>
    </source>
</reference>
<name>A0A0R3SG66_HYMDI</name>
<keyword evidence="10" id="KW-1185">Reference proteome</keyword>